<dbReference type="Pfam" id="PF15636">
    <property type="entry name" value="Tox-GHH"/>
    <property type="match status" value="1"/>
</dbReference>
<feature type="compositionally biased region" description="Basic and acidic residues" evidence="22">
    <location>
        <begin position="676"/>
        <end position="686"/>
    </location>
</feature>
<sequence>MNYSQGKGRLYPAYSLSGSEGEENSPSLRGHPPPAYPQNNHQTTQSHLNHYNASQHKQRAYQQQQQQQQQQQHPLYHMPNSGAGLSDTPTSGNASDETLTDSDLITVARDSALLVHNGCLLDNSAPRGPPDVPPRNPTMSRVNGRLPGSHAASDYERDPDLQPSCLVRTSSGSLYSRPKIPKNEYNNKNQSTGNSPIKVELQNNMDRVPLPYRHAPSMIPMSRQSCCHFVKGVDCTWKLIAMILLILSLCVTAALAYFIVSSIGNGSQGTKACTVLVGENADTKPLSSDGNKTSSSAIASSSQSTTRRQQASSGGSINNPSTASMLYVRKRRDTFNQHALHQTVTSREPKTSQSSTTDNDEPEATAATQQQQQQQQSLSSVTFDEDDDDRVVVLHETEHDNNSSEVNIEQNVEYVKDDNDSTPMGTLLHVVNVSESSSSVVTNYSRDVTVADVESTSSSSSSSFSSPSASGSVIVDPTVASSDDRSSSFNEPDRFTEARAENGATLNRESTTDSVTRVDDPSTDNGNVPSSRESSSFPGAYTGLASSVESKNAESITVKNSSDRETSSATGNIEPVDKTVESLDGVDVSSEVSSGEDDPESKQPVAPVEHVESSSKSESAEAGDTRIDDKNLANENGTWRNEDVRNASDFSDVVKETRELSREESSESDIWPARENSTDRAEEPQHDYPLPIYNYEPDEVEIVKLNQGTTKKTKQSSYKNELTNDVPPMRPVSDLRVITHEESDEEFLREFERKFREDETDSKPRDDSSKKSVEPDDVKPPLTQQVKIVEVPVDRSHQPSPASRVLVNITIASGDSGASKALYVLSVSVPTSGDAERPSSEERVRVQEHHVAEESHDNRLPPPPQPPSSPPPPIWAGGECECSCPCMGSASDEWDSFSAIDETFEQEQPHSLNVTMDEPEHQAQMTDIKRIDDNTETVENLVKGDENDSLASTTEESSSVNWTTSNYETESSSVGSGCSGITPLPPEPTILILEGARTFPARSFPPDGTTFAQVSLGQKLSKEIPPYSYWNMQFYQSEAAYVRFDYNIPRGASIGVYARRNALPTHTQYDLLEVLSGFKARTTRASHVSVIPSIKKEVTHYMEPGHWFLSLYNDDGDPQEVSFIAIIAEDMTHNCPNGCSGKGECLLGHCQCNPGFGGEDCSESVCPVLCSQRGEYINGECQCNPGWKGKECSLRHDECEVPDCNGHGHCTNGKCNCVRGYKGKFCEEVDCPHPTCSGHGFCAEGTCICKKGWKGADCSQMDKEALQCLPDCSGHGNFDLETQTCLCEPMWSGDDCSKELCDLDCGPHGHCVDNACDCLPGWSGELCNLKQCDPRCNEHGQCKNGTCLCVTGWNGKHCTMEGCPNSCSGHGQCRVSNDGQWECRCYDGWDGKDCSVLLEQNCNDGRDNDKDGLVDCADPECCSNHICRSSQLCVSAPKPIDILLRKQPPAITASFFERMKFLIDEGSLQNYARQETFNESMFWNHFNTSRSAVVRGRVVTHLGTGLMGVRVSTSTPLEGFTLTRDDGWFDLLVNGGGAVTLQFGRSPFKPQSHIVFVPWNEVVIIDKIVMSTAEEKQPSHIPHACAAHDYDLMKPVVLATWKHGFQGACPDKSAILAESQVIQESLQIPGTGLNLVYHSSRAAGYLSTIQLQLTPEVIPPTLNLIHLRITIEGILFEKTFEADPVIKFTYAWNRLNVYRQRVYGVTTAMVKVGYEYSDCKDIIWDVQTTKLSGHDMSISEVGGWNLDIHHRYNFHEGILQKGDGSNIYLKQKPRVILTSMGDGHQRPLECYDDCDGQASKQRLLAPVALATAPDGSIFVGDFNLVRKILVDGTVRTVVRLNATRVSYRYHIALSPLDGSLYISDPESHQIIRVRDTNDYSDPDHNWETVVGSGERCLPGDEAHCGDGALARDAKLAYPKGVAVSADNVLYFADGTNIRMVDRDGIITTVIGNHMHKSHWKPIPCEGTLNVEEVHLRWPTELAINPLDNSLHMIDDHMVLQLAPDGRVKVVAGRPLHCASPTSSFDTELATHATLVMPQSIAFGPSGNLYIAESDSQRINRVRVIGTDGKISPYAGAESKCNCLERGCDCFEADHYLASTSKFNTISAVAVSPDGVVHIGDQANYRIRSVMASIPDASNAREYEIYSPATQEIYVFNRFGQHVATKNILTGEVVYQFTYNVNTSNGKLSTITDAAGNKVFLLRDYSSQVNSIENTKGQKCRLRMSRMKMLHELSTPDNYNVTFDYHGPTGLLKTKLDSTGRSFVYNYDEFGRLTSVVTPTGKMFSLTFDLSLKGAVVKVGQNNRKPISMLIKGSSVITKIGEAEQRTTVLPDGSVGQVTPWAHAVSTDTLPYSVLAEIEPLLGESNPVPAKQRTEIAGDLANRFEWRYFLRKQQGNKNRGNSKSVAQVGRKLRVNGDILLSLEYDRETNSVAVFMDDVEILNVTYDRTARPVKWGPRNGIFSGVELEYDRFSRLTSWTWGDISETYGFDTAGRLYEIKYSDGTSMVYAFKDMFSSLPLKVTTPRGSDYLLQYDEAGALQSLTTPRGHIHAFSLQTSLGFYKYQYYSPMNRHPYEILYNDDGQILAKVYPNQSGKVTFVYDHTGKLETTLAGLSSIHYTYQETSSLVHSIDITEPNFEMRLEYKYHAGIVKDEKIKFGSKSGLDNARYRYQYDGNARISGIEVDINGKQLPQQRLKYNQNLGILEGVGDLRIYRNLFNRSVMHDTSKQFVTVTDYDEHGRVKTVLMNIRSLDVFRMELEYDNRNRIKMRKLSVGKDAIGKKEWTKMEKITYNADGHVLEVADTENNWQYAYDENGNVIGVTEHNEKIALGYDSGDRVVQYGDVEFNSYDARGFVVIRGEHKYSYNSRGQLIHASEHKKFQIRYFYDDRGRLVAWNDDRENITQFFYANPRTPDLITHVHFPKSAKTFRFLYDSRNFLITVETSEQRFYVATDQNGSPLVLFDTNGNVIKEMRRTPFGKIIKDTNPDFYLPIDFHGGLLDPNTKLVYLNKRLYDPTVGQWMTPAWEQMANELTTPTDIFIYRFRNNDPINFKQNVEYMTDLSSWLKLYGYDISAMLGSEYMKQMVYQPNAMVTSPQLTPDFGVMSGLQCIVNRVHEKFSDLGFVPKPLLKLEPKTRNLLPRVAHRRAVFGEGILVSRVGGRALVSVVDGVNSVVSDVVTSVFNNSYFLPLHFSVHDQDVFYFVKDNALKIRDDMEELRRLGGMFNVSTHETTEHGAGTWKELRLHNPDAVVVIKYGADPEQERHRILKHAHKRAVERAWEIEKQLVMAGFQGRGDWSKEEKDELISRGTVSGYEGVDIHSVHRYPQLADDPGNVAFTRDTKRKRRKSGNRRNRIHRHDS</sequence>
<dbReference type="Pfam" id="PF23093">
    <property type="entry name" value="GBD_Tenm3"/>
    <property type="match status" value="1"/>
</dbReference>
<dbReference type="InterPro" id="IPR051216">
    <property type="entry name" value="Teneurin"/>
</dbReference>
<evidence type="ECO:0000256" key="23">
    <source>
        <dbReference type="SAM" id="Phobius"/>
    </source>
</evidence>
<evidence type="ECO:0000256" key="9">
    <source>
        <dbReference type="ARBA" id="ARBA00022889"/>
    </source>
</evidence>
<feature type="domain" description="EGF-like" evidence="24">
    <location>
        <begin position="1195"/>
        <end position="1227"/>
    </location>
</feature>
<feature type="region of interest" description="Disordered" evidence="22">
    <location>
        <begin position="943"/>
        <end position="980"/>
    </location>
</feature>
<keyword evidence="9" id="KW-0130">Cell adhesion</keyword>
<evidence type="ECO:0000256" key="5">
    <source>
        <dbReference type="ARBA" id="ARBA00022536"/>
    </source>
</evidence>
<evidence type="ECO:0000256" key="11">
    <source>
        <dbReference type="ARBA" id="ARBA00022989"/>
    </source>
</evidence>
<dbReference type="GO" id="GO:0048513">
    <property type="term" value="P:animal organ development"/>
    <property type="evidence" value="ECO:0007669"/>
    <property type="project" value="UniProtKB-ARBA"/>
</dbReference>
<keyword evidence="7 23" id="KW-0812">Transmembrane</keyword>
<dbReference type="CTD" id="40464"/>
<keyword evidence="16" id="KW-0628">Postsynaptic cell membrane</keyword>
<dbReference type="GO" id="GO:0008045">
    <property type="term" value="P:motor neuron axon guidance"/>
    <property type="evidence" value="ECO:0007669"/>
    <property type="project" value="TreeGrafter"/>
</dbReference>
<feature type="disulfide bond" evidence="21">
    <location>
        <begin position="1385"/>
        <end position="1394"/>
    </location>
</feature>
<dbReference type="Gene3D" id="2.120.10.30">
    <property type="entry name" value="TolB, C-terminal domain"/>
    <property type="match status" value="3"/>
</dbReference>
<feature type="compositionally biased region" description="Low complexity" evidence="22">
    <location>
        <begin position="455"/>
        <end position="472"/>
    </location>
</feature>
<dbReference type="Pfam" id="PF25023">
    <property type="entry name" value="TEN_YD-shell"/>
    <property type="match status" value="1"/>
</dbReference>
<evidence type="ECO:0000256" key="2">
    <source>
        <dbReference type="ARBA" id="ARBA00004316"/>
    </source>
</evidence>
<feature type="region of interest" description="Disordered" evidence="22">
    <location>
        <begin position="3320"/>
        <end position="3356"/>
    </location>
</feature>
<dbReference type="SMART" id="SM00181">
    <property type="entry name" value="EGF"/>
    <property type="match status" value="7"/>
</dbReference>
<feature type="compositionally biased region" description="Polar residues" evidence="22">
    <location>
        <begin position="706"/>
        <end position="723"/>
    </location>
</feature>
<dbReference type="GO" id="GO:0048499">
    <property type="term" value="P:synaptic vesicle membrane organization"/>
    <property type="evidence" value="ECO:0007669"/>
    <property type="project" value="UniProtKB-ARBA"/>
</dbReference>
<dbReference type="InterPro" id="IPR022385">
    <property type="entry name" value="Rhs_assc_core"/>
</dbReference>
<evidence type="ECO:0000259" key="24">
    <source>
        <dbReference type="PROSITE" id="PS50026"/>
    </source>
</evidence>
<feature type="region of interest" description="Disordered" evidence="22">
    <location>
        <begin position="1"/>
        <end position="98"/>
    </location>
</feature>
<accession>A0AAJ7WFF4</accession>
<feature type="compositionally biased region" description="Low complexity" evidence="22">
    <location>
        <begin position="62"/>
        <end position="72"/>
    </location>
</feature>
<dbReference type="GO" id="GO:0046982">
    <property type="term" value="F:protein heterodimerization activity"/>
    <property type="evidence" value="ECO:0007669"/>
    <property type="project" value="UniProtKB-ARBA"/>
</dbReference>
<dbReference type="InterPro" id="IPR057629">
    <property type="entry name" value="Teneurin1-4_GBD"/>
</dbReference>
<feature type="compositionally biased region" description="Pro residues" evidence="22">
    <location>
        <begin position="127"/>
        <end position="136"/>
    </location>
</feature>
<dbReference type="RefSeq" id="XP_026674467.1">
    <property type="nucleotide sequence ID" value="XM_026818666.1"/>
</dbReference>
<feature type="region of interest" description="Disordered" evidence="22">
    <location>
        <begin position="751"/>
        <end position="800"/>
    </location>
</feature>
<comment type="similarity">
    <text evidence="3">Belongs to the tenascin family. Teneurin subfamily.</text>
</comment>
<dbReference type="InterPro" id="IPR011042">
    <property type="entry name" value="6-blade_b-propeller_TolB-like"/>
</dbReference>
<evidence type="ECO:0000256" key="15">
    <source>
        <dbReference type="ARBA" id="ARBA00023180"/>
    </source>
</evidence>
<dbReference type="InterPro" id="IPR028916">
    <property type="entry name" value="Tox-GHH_dom"/>
</dbReference>
<dbReference type="Pfam" id="PF24329">
    <property type="entry name" value="FN-plug_TEN1-4"/>
    <property type="match status" value="1"/>
</dbReference>
<evidence type="ECO:0000313" key="27">
    <source>
        <dbReference type="RefSeq" id="XP_026674467.1"/>
    </source>
</evidence>
<feature type="region of interest" description="Disordered" evidence="22">
    <location>
        <begin position="121"/>
        <end position="196"/>
    </location>
</feature>
<evidence type="ECO:0000256" key="6">
    <source>
        <dbReference type="ARBA" id="ARBA00022599"/>
    </source>
</evidence>
<feature type="region of interest" description="Disordered" evidence="22">
    <location>
        <begin position="830"/>
        <end position="874"/>
    </location>
</feature>
<dbReference type="GO" id="GO:0042803">
    <property type="term" value="F:protein homodimerization activity"/>
    <property type="evidence" value="ECO:0007669"/>
    <property type="project" value="UniProtKB-ARBA"/>
</dbReference>
<dbReference type="PANTHER" id="PTHR11219:SF72">
    <property type="entry name" value="TENEURIN-M"/>
    <property type="match status" value="1"/>
</dbReference>
<dbReference type="GO" id="GO:0001941">
    <property type="term" value="P:postsynaptic membrane organization"/>
    <property type="evidence" value="ECO:0007669"/>
    <property type="project" value="UniProtKB-ARBA"/>
</dbReference>
<dbReference type="GO" id="GO:0097090">
    <property type="term" value="P:presynaptic membrane organization"/>
    <property type="evidence" value="ECO:0007669"/>
    <property type="project" value="UniProtKB-ARBA"/>
</dbReference>
<dbReference type="Gene3D" id="2.10.25.10">
    <property type="entry name" value="Laminin"/>
    <property type="match status" value="6"/>
</dbReference>
<dbReference type="Proteomes" id="UP000694925">
    <property type="component" value="Unplaced"/>
</dbReference>
<dbReference type="InterPro" id="IPR056823">
    <property type="entry name" value="TEN-like_YD-shell"/>
</dbReference>
<reference evidence="26 27" key="1">
    <citation type="submission" date="2025-04" db="UniProtKB">
        <authorList>
            <consortium name="RefSeq"/>
        </authorList>
    </citation>
    <scope>IDENTIFICATION</scope>
    <source>
        <tissue evidence="26 27">Whole body</tissue>
    </source>
</reference>
<dbReference type="RefSeq" id="XP_026674466.1">
    <property type="nucleotide sequence ID" value="XM_026818665.1"/>
</dbReference>
<dbReference type="InterPro" id="IPR000742">
    <property type="entry name" value="EGF"/>
</dbReference>
<dbReference type="GO" id="GO:0051124">
    <property type="term" value="P:synaptic assembly at neuromuscular junction"/>
    <property type="evidence" value="ECO:0007669"/>
    <property type="project" value="UniProtKB-ARBA"/>
</dbReference>
<keyword evidence="5 21" id="KW-0245">EGF-like domain</keyword>
<dbReference type="GO" id="GO:0040017">
    <property type="term" value="P:positive regulation of locomotion"/>
    <property type="evidence" value="ECO:0007669"/>
    <property type="project" value="UniProtKB-ARBA"/>
</dbReference>
<dbReference type="InterPro" id="IPR056822">
    <property type="entry name" value="TEN_NHL"/>
</dbReference>
<dbReference type="PROSITE" id="PS50026">
    <property type="entry name" value="EGF_3"/>
    <property type="match status" value="3"/>
</dbReference>
<feature type="compositionally biased region" description="Basic residues" evidence="22">
    <location>
        <begin position="3337"/>
        <end position="3356"/>
    </location>
</feature>
<keyword evidence="14 21" id="KW-1015">Disulfide bond</keyword>
<dbReference type="GO" id="GO:0045211">
    <property type="term" value="C:postsynaptic membrane"/>
    <property type="evidence" value="ECO:0007669"/>
    <property type="project" value="UniProtKB-SubCell"/>
</dbReference>
<feature type="compositionally biased region" description="Basic and acidic residues" evidence="22">
    <location>
        <begin position="834"/>
        <end position="859"/>
    </location>
</feature>
<dbReference type="FunFam" id="2.120.10.30:FF:000033">
    <property type="entry name" value="teneurin-a isoform X3"/>
    <property type="match status" value="1"/>
</dbReference>
<dbReference type="Pfam" id="PF25024">
    <property type="entry name" value="EGF_TEN"/>
    <property type="match status" value="1"/>
</dbReference>
<feature type="region of interest" description="Disordered" evidence="22">
    <location>
        <begin position="339"/>
        <end position="385"/>
    </location>
</feature>
<evidence type="ECO:0000256" key="20">
    <source>
        <dbReference type="ARBA" id="ARBA00084038"/>
    </source>
</evidence>
<dbReference type="InterPro" id="IPR056820">
    <property type="entry name" value="TEN_TTR-like"/>
</dbReference>
<keyword evidence="25" id="KW-1185">Reference proteome</keyword>
<feature type="compositionally biased region" description="Polar residues" evidence="22">
    <location>
        <begin position="523"/>
        <end position="537"/>
    </location>
</feature>
<evidence type="ECO:0000256" key="18">
    <source>
        <dbReference type="ARBA" id="ARBA00034100"/>
    </source>
</evidence>
<feature type="compositionally biased region" description="Basic and acidic residues" evidence="22">
    <location>
        <begin position="751"/>
        <end position="779"/>
    </location>
</feature>
<feature type="compositionally biased region" description="Low complexity" evidence="22">
    <location>
        <begin position="582"/>
        <end position="593"/>
    </location>
</feature>
<dbReference type="Pfam" id="PF25020">
    <property type="entry name" value="TTR_TEN1-4"/>
    <property type="match status" value="1"/>
</dbReference>
<gene>
    <name evidence="26 27" type="primary">LOC108631164</name>
</gene>
<keyword evidence="12" id="KW-0770">Synapse</keyword>
<evidence type="ECO:0000256" key="14">
    <source>
        <dbReference type="ARBA" id="ARBA00023157"/>
    </source>
</evidence>
<dbReference type="KEGG" id="ccal:108631164"/>
<dbReference type="Gene3D" id="2.180.10.10">
    <property type="entry name" value="RHS repeat-associated core"/>
    <property type="match status" value="1"/>
</dbReference>
<feature type="compositionally biased region" description="Polar residues" evidence="22">
    <location>
        <begin position="37"/>
        <end position="55"/>
    </location>
</feature>
<proteinExistence type="inferred from homology"/>
<evidence type="ECO:0000256" key="4">
    <source>
        <dbReference type="ARBA" id="ARBA00022475"/>
    </source>
</evidence>
<dbReference type="FunFam" id="2.180.10.10:FF:000008">
    <property type="entry name" value="Odz, odd Oz/ten-m homolog"/>
    <property type="match status" value="1"/>
</dbReference>
<feature type="compositionally biased region" description="Polar residues" evidence="22">
    <location>
        <begin position="184"/>
        <end position="196"/>
    </location>
</feature>
<dbReference type="GO" id="GO:0048790">
    <property type="term" value="P:maintenance of presynaptic active zone structure"/>
    <property type="evidence" value="ECO:0007669"/>
    <property type="project" value="UniProtKB-ARBA"/>
</dbReference>
<feature type="transmembrane region" description="Helical" evidence="23">
    <location>
        <begin position="239"/>
        <end position="260"/>
    </location>
</feature>
<dbReference type="FunFam" id="2.10.25.10:FF:000013">
    <property type="entry name" value="Teneurin transmembrane protein 4"/>
    <property type="match status" value="1"/>
</dbReference>
<keyword evidence="8" id="KW-0677">Repeat</keyword>
<dbReference type="FunFam" id="2.10.25.10:FF:000021">
    <property type="entry name" value="Teneurin transmembrane protein 2"/>
    <property type="match status" value="2"/>
</dbReference>
<protein>
    <recommendedName>
        <fullName evidence="20">Tenascin-like protein</fullName>
    </recommendedName>
</protein>
<feature type="compositionally biased region" description="Polar residues" evidence="22">
    <location>
        <begin position="339"/>
        <end position="357"/>
    </location>
</feature>
<organism evidence="25 26">
    <name type="scientific">Ceratina calcarata</name>
    <dbReference type="NCBI Taxonomy" id="156304"/>
    <lineage>
        <taxon>Eukaryota</taxon>
        <taxon>Metazoa</taxon>
        <taxon>Ecdysozoa</taxon>
        <taxon>Arthropoda</taxon>
        <taxon>Hexapoda</taxon>
        <taxon>Insecta</taxon>
        <taxon>Pterygota</taxon>
        <taxon>Neoptera</taxon>
        <taxon>Endopterygota</taxon>
        <taxon>Hymenoptera</taxon>
        <taxon>Apocrita</taxon>
        <taxon>Aculeata</taxon>
        <taxon>Apoidea</taxon>
        <taxon>Anthophila</taxon>
        <taxon>Apidae</taxon>
        <taxon>Ceratina</taxon>
        <taxon>Zadontomerus</taxon>
    </lineage>
</organism>
<dbReference type="GO" id="GO:0031594">
    <property type="term" value="C:neuromuscular junction"/>
    <property type="evidence" value="ECO:0007669"/>
    <property type="project" value="UniProtKB-ARBA"/>
</dbReference>
<keyword evidence="13 23" id="KW-0472">Membrane</keyword>
<dbReference type="PROSITE" id="PS00022">
    <property type="entry name" value="EGF_1"/>
    <property type="match status" value="3"/>
</dbReference>
<feature type="domain" description="EGF-like" evidence="24">
    <location>
        <begin position="1359"/>
        <end position="1395"/>
    </location>
</feature>
<feature type="disulfide bond" evidence="21">
    <location>
        <begin position="1183"/>
        <end position="1192"/>
    </location>
</feature>
<dbReference type="SUPFAM" id="SSF101898">
    <property type="entry name" value="NHL repeat"/>
    <property type="match status" value="1"/>
</dbReference>
<dbReference type="PANTHER" id="PTHR11219">
    <property type="entry name" value="TENEURIN AND N-ACETYLGLUCOSAMINE-1-PHOSPHODIESTER ALPHA-N-ACETYLGLUCOSAMINIDASE"/>
    <property type="match status" value="1"/>
</dbReference>
<feature type="compositionally biased region" description="Pro residues" evidence="22">
    <location>
        <begin position="860"/>
        <end position="874"/>
    </location>
</feature>
<feature type="domain" description="EGF-like" evidence="24">
    <location>
        <begin position="1157"/>
        <end position="1193"/>
    </location>
</feature>
<feature type="region of interest" description="Disordered" evidence="22">
    <location>
        <begin position="706"/>
        <end position="732"/>
    </location>
</feature>
<feature type="compositionally biased region" description="Basic and acidic residues" evidence="22">
    <location>
        <begin position="640"/>
        <end position="665"/>
    </location>
</feature>
<dbReference type="GO" id="GO:0043005">
    <property type="term" value="C:neuron projection"/>
    <property type="evidence" value="ECO:0007669"/>
    <property type="project" value="UniProtKB-KW"/>
</dbReference>
<evidence type="ECO:0000256" key="21">
    <source>
        <dbReference type="PROSITE-ProRule" id="PRU00076"/>
    </source>
</evidence>
<feature type="region of interest" description="Disordered" evidence="22">
    <location>
        <begin position="282"/>
        <end position="322"/>
    </location>
</feature>
<dbReference type="Gene3D" id="2.60.120.260">
    <property type="entry name" value="Galactose-binding domain-like"/>
    <property type="match status" value="1"/>
</dbReference>
<evidence type="ECO:0000256" key="22">
    <source>
        <dbReference type="SAM" id="MobiDB-lite"/>
    </source>
</evidence>
<keyword evidence="4" id="KW-1003">Cell membrane</keyword>
<evidence type="ECO:0000256" key="13">
    <source>
        <dbReference type="ARBA" id="ARBA00023136"/>
    </source>
</evidence>
<dbReference type="PROSITE" id="PS01186">
    <property type="entry name" value="EGF_2"/>
    <property type="match status" value="3"/>
</dbReference>
<evidence type="ECO:0000256" key="8">
    <source>
        <dbReference type="ARBA" id="ARBA00022737"/>
    </source>
</evidence>
<evidence type="ECO:0000313" key="25">
    <source>
        <dbReference type="Proteomes" id="UP000694925"/>
    </source>
</evidence>
<dbReference type="GeneID" id="108631164"/>
<evidence type="ECO:0000256" key="17">
    <source>
        <dbReference type="ARBA" id="ARBA00023273"/>
    </source>
</evidence>
<dbReference type="GO" id="GO:0034110">
    <property type="term" value="P:regulation of homotypic cell-cell adhesion"/>
    <property type="evidence" value="ECO:0007669"/>
    <property type="project" value="UniProtKB-ARBA"/>
</dbReference>
<feature type="compositionally biased region" description="Basic and acidic residues" evidence="22">
    <location>
        <begin position="482"/>
        <end position="500"/>
    </location>
</feature>
<keyword evidence="6" id="KW-0771">Synaptosome</keyword>
<comment type="caution">
    <text evidence="21">Lacks conserved residue(s) required for the propagation of feature annotation.</text>
</comment>
<comment type="subcellular location">
    <subcellularLocation>
        <location evidence="2">Cell projection</location>
    </subcellularLocation>
    <subcellularLocation>
        <location evidence="1">Membrane</location>
        <topology evidence="1">Single-pass membrane protein</topology>
    </subcellularLocation>
    <subcellularLocation>
        <location evidence="18">Postsynaptic cell membrane</location>
    </subcellularLocation>
    <subcellularLocation>
        <location evidence="19">Synapse</location>
        <location evidence="19">Synaptosome</location>
    </subcellularLocation>
</comment>
<evidence type="ECO:0000256" key="10">
    <source>
        <dbReference type="ARBA" id="ARBA00022902"/>
    </source>
</evidence>
<dbReference type="GO" id="GO:0043025">
    <property type="term" value="C:neuronal cell body"/>
    <property type="evidence" value="ECO:0007669"/>
    <property type="project" value="UniProtKB-ARBA"/>
</dbReference>
<dbReference type="GO" id="GO:0016200">
    <property type="term" value="P:synaptic target attraction"/>
    <property type="evidence" value="ECO:0007669"/>
    <property type="project" value="UniProtKB-ARBA"/>
</dbReference>
<feature type="compositionally biased region" description="Polar residues" evidence="22">
    <location>
        <begin position="504"/>
        <end position="515"/>
    </location>
</feature>
<feature type="compositionally biased region" description="Basic and acidic residues" evidence="22">
    <location>
        <begin position="609"/>
        <end position="632"/>
    </location>
</feature>
<dbReference type="NCBIfam" id="TIGR01643">
    <property type="entry name" value="YD_repeat_2x"/>
    <property type="match status" value="2"/>
</dbReference>
<evidence type="ECO:0000256" key="16">
    <source>
        <dbReference type="ARBA" id="ARBA00023257"/>
    </source>
</evidence>
<dbReference type="InterPro" id="IPR006530">
    <property type="entry name" value="YD"/>
</dbReference>
<dbReference type="GO" id="GO:0007274">
    <property type="term" value="P:neuromuscular synaptic transmission"/>
    <property type="evidence" value="ECO:0007669"/>
    <property type="project" value="UniProtKB-ARBA"/>
</dbReference>
<dbReference type="InterPro" id="IPR057627">
    <property type="entry name" value="FN-plug_TEN1-4"/>
</dbReference>
<keyword evidence="11 23" id="KW-1133">Transmembrane helix</keyword>
<keyword evidence="10" id="KW-0524">Neurogenesis</keyword>
<evidence type="ECO:0000256" key="7">
    <source>
        <dbReference type="ARBA" id="ARBA00022692"/>
    </source>
</evidence>
<feature type="region of interest" description="Disordered" evidence="22">
    <location>
        <begin position="454"/>
        <end position="692"/>
    </location>
</feature>
<dbReference type="NCBIfam" id="TIGR03696">
    <property type="entry name" value="Rhs_assc_core"/>
    <property type="match status" value="1"/>
</dbReference>
<evidence type="ECO:0000256" key="19">
    <source>
        <dbReference type="ARBA" id="ARBA00034102"/>
    </source>
</evidence>
<dbReference type="GO" id="GO:0099559">
    <property type="term" value="P:maintenance of alignment of postsynaptic density and presynaptic active zone"/>
    <property type="evidence" value="ECO:0007669"/>
    <property type="project" value="UniProtKB-ARBA"/>
</dbReference>
<feature type="compositionally biased region" description="Polar residues" evidence="22">
    <location>
        <begin position="544"/>
        <end position="560"/>
    </location>
</feature>
<dbReference type="FunFam" id="2.60.120.260:FF:000189">
    <property type="entry name" value="Teneurin-m-like Protein"/>
    <property type="match status" value="1"/>
</dbReference>
<dbReference type="FunFam" id="2.10.25.10:FF:000474">
    <property type="entry name" value="Teneurin transmembrane protein 2"/>
    <property type="match status" value="1"/>
</dbReference>
<dbReference type="GO" id="GO:2000331">
    <property type="term" value="P:regulation of terminal button organization"/>
    <property type="evidence" value="ECO:0007669"/>
    <property type="project" value="UniProtKB-ARBA"/>
</dbReference>
<feature type="disulfide bond" evidence="21">
    <location>
        <begin position="1363"/>
        <end position="1373"/>
    </location>
</feature>
<evidence type="ECO:0000256" key="3">
    <source>
        <dbReference type="ARBA" id="ARBA00009385"/>
    </source>
</evidence>
<evidence type="ECO:0000256" key="1">
    <source>
        <dbReference type="ARBA" id="ARBA00004167"/>
    </source>
</evidence>
<name>A0AAJ7WFF4_9HYME</name>
<dbReference type="GO" id="GO:0007155">
    <property type="term" value="P:cell adhesion"/>
    <property type="evidence" value="ECO:0007669"/>
    <property type="project" value="UniProtKB-KW"/>
</dbReference>
<feature type="compositionally biased region" description="Low complexity" evidence="22">
    <location>
        <begin position="293"/>
        <end position="313"/>
    </location>
</feature>
<keyword evidence="15" id="KW-0325">Glycoprotein</keyword>
<evidence type="ECO:0000256" key="12">
    <source>
        <dbReference type="ARBA" id="ARBA00023018"/>
    </source>
</evidence>
<keyword evidence="17" id="KW-0966">Cell projection</keyword>
<evidence type="ECO:0000313" key="26">
    <source>
        <dbReference type="RefSeq" id="XP_026674466.1"/>
    </source>
</evidence>
<feature type="compositionally biased region" description="Polar residues" evidence="22">
    <location>
        <begin position="87"/>
        <end position="98"/>
    </location>
</feature>
<dbReference type="Pfam" id="PF25021">
    <property type="entry name" value="TEN_NHL"/>
    <property type="match status" value="1"/>
</dbReference>
<feature type="disulfide bond" evidence="21">
    <location>
        <begin position="1217"/>
        <end position="1226"/>
    </location>
</feature>
<dbReference type="GO" id="GO:0034116">
    <property type="term" value="P:positive regulation of heterotypic cell-cell adhesion"/>
    <property type="evidence" value="ECO:0007669"/>
    <property type="project" value="UniProtKB-ARBA"/>
</dbReference>
<feature type="compositionally biased region" description="Polar residues" evidence="22">
    <location>
        <begin position="949"/>
        <end position="976"/>
    </location>
</feature>